<accession>A0A914D3K6</accession>
<dbReference type="PRINTS" id="PR01084">
    <property type="entry name" value="NAHEXCHNGR"/>
</dbReference>
<feature type="transmembrane region" description="Helical" evidence="13">
    <location>
        <begin position="216"/>
        <end position="237"/>
    </location>
</feature>
<dbReference type="PANTHER" id="PTHR10110:SF191">
    <property type="entry name" value="SODIUM_HYDROGEN EXCHANGER 8"/>
    <property type="match status" value="1"/>
</dbReference>
<evidence type="ECO:0000256" key="4">
    <source>
        <dbReference type="ARBA" id="ARBA00022692"/>
    </source>
</evidence>
<dbReference type="AlphaFoldDB" id="A0A914D3K6"/>
<feature type="compositionally biased region" description="Basic residues" evidence="12">
    <location>
        <begin position="510"/>
        <end position="531"/>
    </location>
</feature>
<keyword evidence="16" id="KW-1185">Reference proteome</keyword>
<dbReference type="InterPro" id="IPR004709">
    <property type="entry name" value="NaH_exchanger"/>
</dbReference>
<feature type="domain" description="Cation/H+ exchanger transmembrane" evidence="15">
    <location>
        <begin position="101"/>
        <end position="496"/>
    </location>
</feature>
<dbReference type="PANTHER" id="PTHR10110">
    <property type="entry name" value="SODIUM/HYDROGEN EXCHANGER"/>
    <property type="match status" value="1"/>
</dbReference>
<feature type="transmembrane region" description="Helical" evidence="13">
    <location>
        <begin position="120"/>
        <end position="138"/>
    </location>
</feature>
<dbReference type="Pfam" id="PF00999">
    <property type="entry name" value="Na_H_Exchanger"/>
    <property type="match status" value="1"/>
</dbReference>
<dbReference type="InterPro" id="IPR018422">
    <property type="entry name" value="Cation/H_exchanger_CPA1"/>
</dbReference>
<dbReference type="Proteomes" id="UP000887540">
    <property type="component" value="Unplaced"/>
</dbReference>
<dbReference type="GO" id="GO:0051453">
    <property type="term" value="P:regulation of intracellular pH"/>
    <property type="evidence" value="ECO:0007669"/>
    <property type="project" value="TreeGrafter"/>
</dbReference>
<keyword evidence="2 11" id="KW-0813">Transport</keyword>
<evidence type="ECO:0000313" key="17">
    <source>
        <dbReference type="WBParaSite" id="ACRNAN_scaffold1725.g19990.t1"/>
    </source>
</evidence>
<dbReference type="GO" id="GO:0015385">
    <property type="term" value="F:sodium:proton antiporter activity"/>
    <property type="evidence" value="ECO:0007669"/>
    <property type="project" value="InterPro"/>
</dbReference>
<evidence type="ECO:0000256" key="1">
    <source>
        <dbReference type="ARBA" id="ARBA00004653"/>
    </source>
</evidence>
<feature type="signal peptide" evidence="14">
    <location>
        <begin position="1"/>
        <end position="22"/>
    </location>
</feature>
<dbReference type="InterPro" id="IPR006153">
    <property type="entry name" value="Cation/H_exchanger_TM"/>
</dbReference>
<evidence type="ECO:0000256" key="6">
    <source>
        <dbReference type="ARBA" id="ARBA00023034"/>
    </source>
</evidence>
<evidence type="ECO:0000256" key="11">
    <source>
        <dbReference type="RuleBase" id="RU003722"/>
    </source>
</evidence>
<feature type="transmembrane region" description="Helical" evidence="13">
    <location>
        <begin position="331"/>
        <end position="355"/>
    </location>
</feature>
<evidence type="ECO:0000313" key="16">
    <source>
        <dbReference type="Proteomes" id="UP000887540"/>
    </source>
</evidence>
<evidence type="ECO:0000256" key="2">
    <source>
        <dbReference type="ARBA" id="ARBA00022448"/>
    </source>
</evidence>
<keyword evidence="10 11" id="KW-0739">Sodium transport</keyword>
<reference evidence="17" key="1">
    <citation type="submission" date="2022-11" db="UniProtKB">
        <authorList>
            <consortium name="WormBaseParasite"/>
        </authorList>
    </citation>
    <scope>IDENTIFICATION</scope>
</reference>
<feature type="transmembrane region" description="Helical" evidence="13">
    <location>
        <begin position="150"/>
        <end position="167"/>
    </location>
</feature>
<evidence type="ECO:0000256" key="13">
    <source>
        <dbReference type="SAM" id="Phobius"/>
    </source>
</evidence>
<comment type="similarity">
    <text evidence="11">Belongs to the monovalent cation:proton antiporter 1 (CPA1) transporter (TC 2.A.36) family.</text>
</comment>
<dbReference type="WBParaSite" id="ACRNAN_scaffold1725.g19990.t1">
    <property type="protein sequence ID" value="ACRNAN_scaffold1725.g19990.t1"/>
    <property type="gene ID" value="ACRNAN_scaffold1725.g19990"/>
</dbReference>
<keyword evidence="5 13" id="KW-1133">Transmembrane helix</keyword>
<evidence type="ECO:0000259" key="15">
    <source>
        <dbReference type="Pfam" id="PF00999"/>
    </source>
</evidence>
<keyword evidence="14" id="KW-0732">Signal</keyword>
<feature type="transmembrane region" description="Helical" evidence="13">
    <location>
        <begin position="179"/>
        <end position="201"/>
    </location>
</feature>
<sequence>MRSRMQLILAILVLLCPLLSLASISSSSSSNATNTTPHSNQTSSTILESNLVDADNVSSALSPSVDNITNKVPLIEAAAMQSEEKRDSLAIFFILIVIVAATLLVHGLIVTEVHYMPESLAIVLLGAFIGLILSYSKWDWRDVETFNPNVFFLVLLPPIIFESGYTLNKGHFFSNIVPIVTFAVLGTAISAFVIGFSLYILGQADLIYRLSYLESFAFGSLISAVDPVPILTVFRALKVDVQLYMLVFGESMLNDAVSIVLTSTTLEIADSKMAQFGSWELLKFGISRFLVMFIGSALLGSMIGFISALLFKHMDFRKTPSLELALLLVFAYIPYGLAEAISLSGIMAILFCAIIMSQYTHFNISTITQLTMQQTFRTISFVAETCTFAYLGLALFTIRLAFEPAFFIWSIILLFLGRAFNIFPLSFLINKCQKSQISMKNQLIIWFSGMRGAVAFALALHIRVENEETRLIILTTTLFVVLFTIIFLGGSTLPMTKVLDDIFPEETVTKSHRRRRSRRHRNEKPRKRKRSPVILSKTQEMALLEHSEHFTEFEENERPSRKSPNEAKNIFTRLNEVIVRPMFVRKFTHAEKLENKQKFKNIATEALKNTGDMDSSSEELFLNLTSSAKTVDTQPLLPT</sequence>
<evidence type="ECO:0000256" key="8">
    <source>
        <dbReference type="ARBA" id="ARBA00023065"/>
    </source>
</evidence>
<evidence type="ECO:0000256" key="10">
    <source>
        <dbReference type="ARBA" id="ARBA00023201"/>
    </source>
</evidence>
<dbReference type="GO" id="GO:0015386">
    <property type="term" value="F:potassium:proton antiporter activity"/>
    <property type="evidence" value="ECO:0007669"/>
    <property type="project" value="TreeGrafter"/>
</dbReference>
<feature type="transmembrane region" description="Helical" evidence="13">
    <location>
        <begin position="376"/>
        <end position="398"/>
    </location>
</feature>
<name>A0A914D3K6_9BILA</name>
<evidence type="ECO:0000256" key="3">
    <source>
        <dbReference type="ARBA" id="ARBA00022449"/>
    </source>
</evidence>
<dbReference type="GO" id="GO:0000139">
    <property type="term" value="C:Golgi membrane"/>
    <property type="evidence" value="ECO:0007669"/>
    <property type="project" value="UniProtKB-SubCell"/>
</dbReference>
<evidence type="ECO:0000256" key="5">
    <source>
        <dbReference type="ARBA" id="ARBA00022989"/>
    </source>
</evidence>
<feature type="transmembrane region" description="Helical" evidence="13">
    <location>
        <begin position="404"/>
        <end position="423"/>
    </location>
</feature>
<evidence type="ECO:0000256" key="12">
    <source>
        <dbReference type="SAM" id="MobiDB-lite"/>
    </source>
</evidence>
<feature type="region of interest" description="Disordered" evidence="12">
    <location>
        <begin position="510"/>
        <end position="532"/>
    </location>
</feature>
<keyword evidence="8 11" id="KW-0406">Ion transport</keyword>
<keyword evidence="4 11" id="KW-0812">Transmembrane</keyword>
<keyword evidence="3 11" id="KW-0050">Antiport</keyword>
<feature type="transmembrane region" description="Helical" evidence="13">
    <location>
        <begin position="289"/>
        <end position="311"/>
    </location>
</feature>
<feature type="chain" id="PRO_5037505461" description="Sodium/hydrogen exchanger" evidence="14">
    <location>
        <begin position="23"/>
        <end position="639"/>
    </location>
</feature>
<dbReference type="NCBIfam" id="TIGR00840">
    <property type="entry name" value="b_cpa1"/>
    <property type="match status" value="1"/>
</dbReference>
<proteinExistence type="inferred from homology"/>
<keyword evidence="9 13" id="KW-0472">Membrane</keyword>
<protein>
    <recommendedName>
        <fullName evidence="11">Sodium/hydrogen exchanger</fullName>
    </recommendedName>
</protein>
<evidence type="ECO:0000256" key="7">
    <source>
        <dbReference type="ARBA" id="ARBA00023053"/>
    </source>
</evidence>
<keyword evidence="6" id="KW-0333">Golgi apparatus</keyword>
<comment type="subcellular location">
    <subcellularLocation>
        <location evidence="1">Golgi apparatus membrane</location>
        <topology evidence="1">Multi-pass membrane protein</topology>
    </subcellularLocation>
</comment>
<evidence type="ECO:0000256" key="9">
    <source>
        <dbReference type="ARBA" id="ARBA00023136"/>
    </source>
</evidence>
<feature type="transmembrane region" description="Helical" evidence="13">
    <location>
        <begin position="443"/>
        <end position="464"/>
    </location>
</feature>
<feature type="transmembrane region" description="Helical" evidence="13">
    <location>
        <begin position="470"/>
        <end position="489"/>
    </location>
</feature>
<dbReference type="Gene3D" id="6.10.140.1330">
    <property type="match status" value="1"/>
</dbReference>
<evidence type="ECO:0000256" key="14">
    <source>
        <dbReference type="SAM" id="SignalP"/>
    </source>
</evidence>
<organism evidence="16 17">
    <name type="scientific">Acrobeloides nanus</name>
    <dbReference type="NCBI Taxonomy" id="290746"/>
    <lineage>
        <taxon>Eukaryota</taxon>
        <taxon>Metazoa</taxon>
        <taxon>Ecdysozoa</taxon>
        <taxon>Nematoda</taxon>
        <taxon>Chromadorea</taxon>
        <taxon>Rhabditida</taxon>
        <taxon>Tylenchina</taxon>
        <taxon>Cephalobomorpha</taxon>
        <taxon>Cephaloboidea</taxon>
        <taxon>Cephalobidae</taxon>
        <taxon>Acrobeloides</taxon>
    </lineage>
</organism>
<keyword evidence="7" id="KW-0915">Sodium</keyword>
<feature type="transmembrane region" description="Helical" evidence="13">
    <location>
        <begin position="89"/>
        <end position="108"/>
    </location>
</feature>